<sequence length="33" mass="4060">MRTVIIKLKQYINNASLIPSYHTRKRKTKWNEK</sequence>
<name>A0A2P2KMD7_RHIMU</name>
<organism evidence="1">
    <name type="scientific">Rhizophora mucronata</name>
    <name type="common">Asiatic mangrove</name>
    <dbReference type="NCBI Taxonomy" id="61149"/>
    <lineage>
        <taxon>Eukaryota</taxon>
        <taxon>Viridiplantae</taxon>
        <taxon>Streptophyta</taxon>
        <taxon>Embryophyta</taxon>
        <taxon>Tracheophyta</taxon>
        <taxon>Spermatophyta</taxon>
        <taxon>Magnoliopsida</taxon>
        <taxon>eudicotyledons</taxon>
        <taxon>Gunneridae</taxon>
        <taxon>Pentapetalae</taxon>
        <taxon>rosids</taxon>
        <taxon>fabids</taxon>
        <taxon>Malpighiales</taxon>
        <taxon>Rhizophoraceae</taxon>
        <taxon>Rhizophora</taxon>
    </lineage>
</organism>
<proteinExistence type="predicted"/>
<reference evidence="1" key="1">
    <citation type="submission" date="2018-02" db="EMBL/GenBank/DDBJ databases">
        <title>Rhizophora mucronata_Transcriptome.</title>
        <authorList>
            <person name="Meera S.P."/>
            <person name="Sreeshan A."/>
            <person name="Augustine A."/>
        </authorList>
    </citation>
    <scope>NUCLEOTIDE SEQUENCE</scope>
    <source>
        <tissue evidence="1">Leaf</tissue>
    </source>
</reference>
<evidence type="ECO:0000313" key="1">
    <source>
        <dbReference type="EMBL" id="MBX06845.1"/>
    </source>
</evidence>
<dbReference type="AlphaFoldDB" id="A0A2P2KMD7"/>
<dbReference type="EMBL" id="GGEC01026361">
    <property type="protein sequence ID" value="MBX06845.1"/>
    <property type="molecule type" value="Transcribed_RNA"/>
</dbReference>
<protein>
    <submittedName>
        <fullName evidence="1">Uncharacterized protein</fullName>
    </submittedName>
</protein>
<accession>A0A2P2KMD7</accession>